<evidence type="ECO:0000313" key="3">
    <source>
        <dbReference type="WBParaSite" id="L893_g19268.t1"/>
    </source>
</evidence>
<protein>
    <submittedName>
        <fullName evidence="3">7TM_GPCR_Srx domain-containing protein</fullName>
    </submittedName>
</protein>
<keyword evidence="1" id="KW-0812">Transmembrane</keyword>
<reference evidence="3" key="1">
    <citation type="submission" date="2016-11" db="UniProtKB">
        <authorList>
            <consortium name="WormBaseParasite"/>
        </authorList>
    </citation>
    <scope>IDENTIFICATION</scope>
</reference>
<dbReference type="WBParaSite" id="L893_g19268.t1">
    <property type="protein sequence ID" value="L893_g19268.t1"/>
    <property type="gene ID" value="L893_g19268"/>
</dbReference>
<name>A0A1I7YT97_9BILA</name>
<proteinExistence type="predicted"/>
<evidence type="ECO:0000313" key="2">
    <source>
        <dbReference type="Proteomes" id="UP000095287"/>
    </source>
</evidence>
<feature type="transmembrane region" description="Helical" evidence="1">
    <location>
        <begin position="6"/>
        <end position="33"/>
    </location>
</feature>
<keyword evidence="1" id="KW-1133">Transmembrane helix</keyword>
<sequence>MTNNFLLFMTINNALACSSSLLINALLIYMIWFRSTADLKNYRTFFLIYT</sequence>
<dbReference type="Proteomes" id="UP000095287">
    <property type="component" value="Unplaced"/>
</dbReference>
<keyword evidence="1" id="KW-0472">Membrane</keyword>
<organism evidence="2 3">
    <name type="scientific">Steinernema glaseri</name>
    <dbReference type="NCBI Taxonomy" id="37863"/>
    <lineage>
        <taxon>Eukaryota</taxon>
        <taxon>Metazoa</taxon>
        <taxon>Ecdysozoa</taxon>
        <taxon>Nematoda</taxon>
        <taxon>Chromadorea</taxon>
        <taxon>Rhabditida</taxon>
        <taxon>Tylenchina</taxon>
        <taxon>Panagrolaimomorpha</taxon>
        <taxon>Strongyloidoidea</taxon>
        <taxon>Steinernematidae</taxon>
        <taxon>Steinernema</taxon>
    </lineage>
</organism>
<keyword evidence="2" id="KW-1185">Reference proteome</keyword>
<accession>A0A1I7YT97</accession>
<evidence type="ECO:0000256" key="1">
    <source>
        <dbReference type="SAM" id="Phobius"/>
    </source>
</evidence>
<dbReference type="AlphaFoldDB" id="A0A1I7YT97"/>